<reference evidence="1 2" key="1">
    <citation type="submission" date="2020-09" db="EMBL/GenBank/DDBJ databases">
        <authorList>
            <person name="Kim M.K."/>
        </authorList>
    </citation>
    <scope>NUCLEOTIDE SEQUENCE [LARGE SCALE GENOMIC DNA]</scope>
    <source>
        <strain evidence="1 2">BT189</strain>
    </source>
</reference>
<dbReference type="Proteomes" id="UP000606003">
    <property type="component" value="Unassembled WGS sequence"/>
</dbReference>
<gene>
    <name evidence="1" type="ORF">IC234_04425</name>
</gene>
<dbReference type="RefSeq" id="WP_190922600.1">
    <property type="nucleotide sequence ID" value="NZ_JACXAC010000001.1"/>
</dbReference>
<name>A0ABR8JPX2_9BACT</name>
<organism evidence="1 2">
    <name type="scientific">Hymenobacter armeniacus</name>
    <dbReference type="NCBI Taxonomy" id="2771358"/>
    <lineage>
        <taxon>Bacteria</taxon>
        <taxon>Pseudomonadati</taxon>
        <taxon>Bacteroidota</taxon>
        <taxon>Cytophagia</taxon>
        <taxon>Cytophagales</taxon>
        <taxon>Hymenobacteraceae</taxon>
        <taxon>Hymenobacter</taxon>
    </lineage>
</organism>
<evidence type="ECO:0000313" key="2">
    <source>
        <dbReference type="Proteomes" id="UP000606003"/>
    </source>
</evidence>
<proteinExistence type="predicted"/>
<dbReference type="EMBL" id="JACXAC010000001">
    <property type="protein sequence ID" value="MBD2721362.1"/>
    <property type="molecule type" value="Genomic_DNA"/>
</dbReference>
<comment type="caution">
    <text evidence="1">The sequence shown here is derived from an EMBL/GenBank/DDBJ whole genome shotgun (WGS) entry which is preliminary data.</text>
</comment>
<protein>
    <submittedName>
        <fullName evidence="1">Uncharacterized protein</fullName>
    </submittedName>
</protein>
<evidence type="ECO:0000313" key="1">
    <source>
        <dbReference type="EMBL" id="MBD2721362.1"/>
    </source>
</evidence>
<sequence>MSYDLYFYKRQNQQISESDISDYLTNNLCPANEQGNQWFYENDDTEVYFSFDLNEPETDPEAIELETVLDFDYTRFSFNLNFLRPDFFGQEAFLFVDQMISDLSLYVVNPQSTIDEEFPTQPGEAELYRNWSEINARHSAHFYEELELNYYPLPASNAVWKHNFNKRQIQDELGEEYFVPKVMVLQTVADKRIITLSVWPEGLPILVPQVDYYLLVKKYRKLFKEVEESGLISAKTFQTHFGSFVSNSDAGKVIHPSNANSLQKLFNSIKFDGDVSGFAEKLPFEKMVNVIPADDENGFSQKITTVLD</sequence>
<accession>A0ABR8JPX2</accession>
<keyword evidence="2" id="KW-1185">Reference proteome</keyword>